<dbReference type="EMBL" id="CCDP010000002">
    <property type="protein sequence ID" value="CDQ40733.1"/>
    <property type="molecule type" value="Genomic_DNA"/>
</dbReference>
<dbReference type="PANTHER" id="PTHR33744">
    <property type="entry name" value="CARBOHYDRATE DIACID REGULATOR"/>
    <property type="match status" value="1"/>
</dbReference>
<dbReference type="OrthoDB" id="9792148at2"/>
<dbReference type="InterPro" id="IPR042070">
    <property type="entry name" value="PucR_C-HTH_sf"/>
</dbReference>
<organism evidence="2 3">
    <name type="scientific">Virgibacillus massiliensis</name>
    <dbReference type="NCBI Taxonomy" id="1462526"/>
    <lineage>
        <taxon>Bacteria</taxon>
        <taxon>Bacillati</taxon>
        <taxon>Bacillota</taxon>
        <taxon>Bacilli</taxon>
        <taxon>Bacillales</taxon>
        <taxon>Bacillaceae</taxon>
        <taxon>Virgibacillus</taxon>
    </lineage>
</organism>
<reference evidence="2 3" key="1">
    <citation type="submission" date="2014-03" db="EMBL/GenBank/DDBJ databases">
        <authorList>
            <person name="Urmite Genomes U."/>
        </authorList>
    </citation>
    <scope>NUCLEOTIDE SEQUENCE [LARGE SCALE GENOMIC DNA]</scope>
    <source>
        <strain evidence="2 3">Vm-5</strain>
    </source>
</reference>
<protein>
    <submittedName>
        <fullName evidence="2">Leucine-rich protein</fullName>
    </submittedName>
</protein>
<dbReference type="Pfam" id="PF13556">
    <property type="entry name" value="HTH_30"/>
    <property type="match status" value="1"/>
</dbReference>
<dbReference type="InterPro" id="IPR025736">
    <property type="entry name" value="PucR_C-HTH_dom"/>
</dbReference>
<dbReference type="InterPro" id="IPR051448">
    <property type="entry name" value="CdaR-like_regulators"/>
</dbReference>
<dbReference type="InterPro" id="IPR009057">
    <property type="entry name" value="Homeodomain-like_sf"/>
</dbReference>
<dbReference type="AlphaFoldDB" id="A0A024QDV8"/>
<evidence type="ECO:0000259" key="1">
    <source>
        <dbReference type="Pfam" id="PF13556"/>
    </source>
</evidence>
<gene>
    <name evidence="2" type="primary">lrp</name>
    <name evidence="2" type="ORF">BN990_03060</name>
</gene>
<evidence type="ECO:0000313" key="2">
    <source>
        <dbReference type="EMBL" id="CDQ40733.1"/>
    </source>
</evidence>
<sequence>MLHQLKKLFPSLIVNDDKIKLPQQMYKWYITDNGIKIGISKNELTNRDTALLETFMTPYHAQIPVPSDKELQWKEVINQTSSMTHQTASSPFRFVYFSMNEQQIEPITFKESIQALFNYKIPILWENEQEGILIEEQSSITGENIPYEQIIDVIMSDLYVNIHFFVGPYLNQYQEAKSQYLTMFRYAPIALTYSDKPVTNYQEAIPYILLEQVGSPFRNELANTILQEFTADTELLQTIQMFLKCNLNVSVTAKELYMHRNSLQYRLDKFIEKTGIDIRQFHQAVTVYLALLANMHKD</sequence>
<dbReference type="PANTHER" id="PTHR33744:SF15">
    <property type="entry name" value="CARBOHYDRATE DIACID REGULATOR"/>
    <property type="match status" value="1"/>
</dbReference>
<proteinExistence type="predicted"/>
<dbReference type="Gene3D" id="1.10.10.2840">
    <property type="entry name" value="PucR C-terminal helix-turn-helix domain"/>
    <property type="match status" value="1"/>
</dbReference>
<dbReference type="eggNOG" id="COG2508">
    <property type="taxonomic scope" value="Bacteria"/>
</dbReference>
<dbReference type="Proteomes" id="UP000028875">
    <property type="component" value="Unassembled WGS sequence"/>
</dbReference>
<dbReference type="RefSeq" id="WP_038245660.1">
    <property type="nucleotide sequence ID" value="NZ_BNER01000006.1"/>
</dbReference>
<name>A0A024QDV8_9BACI</name>
<dbReference type="STRING" id="1462526.BN990_03060"/>
<keyword evidence="3" id="KW-1185">Reference proteome</keyword>
<evidence type="ECO:0000313" key="3">
    <source>
        <dbReference type="Proteomes" id="UP000028875"/>
    </source>
</evidence>
<feature type="domain" description="PucR C-terminal helix-turn-helix" evidence="1">
    <location>
        <begin position="235"/>
        <end position="293"/>
    </location>
</feature>
<comment type="caution">
    <text evidence="2">The sequence shown here is derived from an EMBL/GenBank/DDBJ whole genome shotgun (WGS) entry which is preliminary data.</text>
</comment>
<accession>A0A024QDV8</accession>
<dbReference type="SUPFAM" id="SSF46689">
    <property type="entry name" value="Homeodomain-like"/>
    <property type="match status" value="1"/>
</dbReference>
<reference evidence="3" key="2">
    <citation type="submission" date="2014-05" db="EMBL/GenBank/DDBJ databases">
        <title>Draft genome sequence of Virgibacillus massiliensis Vm-5.</title>
        <authorList>
            <person name="Khelaifia S."/>
            <person name="Croce O."/>
            <person name="Lagier J.C."/>
            <person name="Raoult D."/>
        </authorList>
    </citation>
    <scope>NUCLEOTIDE SEQUENCE [LARGE SCALE GENOMIC DNA]</scope>
    <source>
        <strain evidence="3">Vm-5</strain>
    </source>
</reference>